<accession>A0A0D3G5U9</accession>
<dbReference type="PANTHER" id="PTHR46137:SF3">
    <property type="entry name" value="OS05G0310600 PROTEIN"/>
    <property type="match status" value="1"/>
</dbReference>
<organism evidence="3">
    <name type="scientific">Oryza barthii</name>
    <dbReference type="NCBI Taxonomy" id="65489"/>
    <lineage>
        <taxon>Eukaryota</taxon>
        <taxon>Viridiplantae</taxon>
        <taxon>Streptophyta</taxon>
        <taxon>Embryophyta</taxon>
        <taxon>Tracheophyta</taxon>
        <taxon>Spermatophyta</taxon>
        <taxon>Magnoliopsida</taxon>
        <taxon>Liliopsida</taxon>
        <taxon>Poales</taxon>
        <taxon>Poaceae</taxon>
        <taxon>BOP clade</taxon>
        <taxon>Oryzoideae</taxon>
        <taxon>Oryzeae</taxon>
        <taxon>Oryzinae</taxon>
        <taxon>Oryza</taxon>
    </lineage>
</organism>
<feature type="region of interest" description="Disordered" evidence="1">
    <location>
        <begin position="45"/>
        <end position="88"/>
    </location>
</feature>
<dbReference type="AlphaFoldDB" id="A0A0D3G5U9"/>
<name>A0A0D3G5U9_9ORYZ</name>
<dbReference type="Proteomes" id="UP000026960">
    <property type="component" value="Chromosome 5"/>
</dbReference>
<protein>
    <recommendedName>
        <fullName evidence="2">LRAT domain-containing protein</fullName>
    </recommendedName>
</protein>
<dbReference type="HOGENOM" id="CLU_685839_0_0_1"/>
<dbReference type="PANTHER" id="PTHR46137">
    <property type="entry name" value="OS05G0310600 PROTEIN"/>
    <property type="match status" value="1"/>
</dbReference>
<evidence type="ECO:0000313" key="3">
    <source>
        <dbReference type="EnsemblPlants" id="OBART05G11060.1"/>
    </source>
</evidence>
<evidence type="ECO:0000313" key="4">
    <source>
        <dbReference type="Proteomes" id="UP000026960"/>
    </source>
</evidence>
<dbReference type="Pfam" id="PF04970">
    <property type="entry name" value="LRAT"/>
    <property type="match status" value="1"/>
</dbReference>
<evidence type="ECO:0000256" key="1">
    <source>
        <dbReference type="SAM" id="MobiDB-lite"/>
    </source>
</evidence>
<evidence type="ECO:0000259" key="2">
    <source>
        <dbReference type="PROSITE" id="PS51934"/>
    </source>
</evidence>
<dbReference type="PaxDb" id="65489-OBART05G11060.1"/>
<dbReference type="Gramene" id="OBART05G11060.1">
    <property type="protein sequence ID" value="OBART05G11060.1"/>
    <property type="gene ID" value="OBART05G11060"/>
</dbReference>
<dbReference type="PROSITE" id="PS51934">
    <property type="entry name" value="LRAT"/>
    <property type="match status" value="1"/>
</dbReference>
<feature type="domain" description="LRAT" evidence="2">
    <location>
        <begin position="150"/>
        <end position="300"/>
    </location>
</feature>
<dbReference type="STRING" id="65489.A0A0D3G5U9"/>
<proteinExistence type="predicted"/>
<sequence length="411" mass="44434">MNLFLEEKIDEVRWAWAQGAAHPFPAVSSLSLSLKKKKRSGVIFPSPSFGGIHPNSSGKGRRRPSFAAKQASSPPSHPSRERVGEGGNEDVHAQVTLRFLRFEGREEGGSISSSVLIWRRRRRSTTPNDMVGVLSNRVDRLDLAAGDHIYSWRTAYLYAHHGIYIGDAMVIHFTRAAGHEIGTGTFLDMFLFSSSPATEEGPPCEKCGHLIKQQGVIMSCLDCFLDGGNPYLFDYAVSPAFFLAKARGGTCTLAASDPADIVIHRAQHLLNSGFGTYSLFKNNCEDFAIYCKTGLLVETAFSVGRSGQLASLTAAFSAVASSPLRFLTTSAGGLAVVTSGMYCVGRYVSDIGVRRDVVKVPVERLVEHWPPRDVAVAPPPQESHQECQGNDVAPQECHGDGDGGCVSESLS</sequence>
<dbReference type="eggNOG" id="ENOG502QSKS">
    <property type="taxonomic scope" value="Eukaryota"/>
</dbReference>
<dbReference type="EnsemblPlants" id="OBART05G11060.1">
    <property type="protein sequence ID" value="OBART05G11060.1"/>
    <property type="gene ID" value="OBART05G11060"/>
</dbReference>
<feature type="region of interest" description="Disordered" evidence="1">
    <location>
        <begin position="373"/>
        <end position="411"/>
    </location>
</feature>
<reference evidence="3" key="1">
    <citation type="journal article" date="2009" name="Rice">
        <title>De Novo Next Generation Sequencing of Plant Genomes.</title>
        <authorList>
            <person name="Rounsley S."/>
            <person name="Marri P.R."/>
            <person name="Yu Y."/>
            <person name="He R."/>
            <person name="Sisneros N."/>
            <person name="Goicoechea J.L."/>
            <person name="Lee S.J."/>
            <person name="Angelova A."/>
            <person name="Kudrna D."/>
            <person name="Luo M."/>
            <person name="Affourtit J."/>
            <person name="Desany B."/>
            <person name="Knight J."/>
            <person name="Niazi F."/>
            <person name="Egholm M."/>
            <person name="Wing R.A."/>
        </authorList>
    </citation>
    <scope>NUCLEOTIDE SEQUENCE [LARGE SCALE GENOMIC DNA]</scope>
    <source>
        <strain evidence="3">cv. IRGC 105608</strain>
    </source>
</reference>
<keyword evidence="4" id="KW-1185">Reference proteome</keyword>
<dbReference type="InterPro" id="IPR007053">
    <property type="entry name" value="LRAT_dom"/>
</dbReference>
<dbReference type="Gene3D" id="3.90.1720.10">
    <property type="entry name" value="endopeptidase domain like (from Nostoc punctiforme)"/>
    <property type="match status" value="1"/>
</dbReference>
<feature type="compositionally biased region" description="Basic and acidic residues" evidence="1">
    <location>
        <begin position="78"/>
        <end position="88"/>
    </location>
</feature>
<reference evidence="3" key="2">
    <citation type="submission" date="2015-03" db="UniProtKB">
        <authorList>
            <consortium name="EnsemblPlants"/>
        </authorList>
    </citation>
    <scope>IDENTIFICATION</scope>
</reference>